<comment type="caution">
    <text evidence="1">The sequence shown here is derived from an EMBL/GenBank/DDBJ whole genome shotgun (WGS) entry which is preliminary data.</text>
</comment>
<gene>
    <name evidence="1" type="ORF">E2A64_03160</name>
</gene>
<keyword evidence="2" id="KW-1185">Reference proteome</keyword>
<accession>A0A4R5PNF8</accession>
<dbReference type="EMBL" id="SMSI01000001">
    <property type="protein sequence ID" value="TDH38141.1"/>
    <property type="molecule type" value="Genomic_DNA"/>
</dbReference>
<dbReference type="Pfam" id="PF02452">
    <property type="entry name" value="PemK_toxin"/>
    <property type="match status" value="1"/>
</dbReference>
<name>A0A4R5PNF8_9HYPH</name>
<dbReference type="GO" id="GO:0003677">
    <property type="term" value="F:DNA binding"/>
    <property type="evidence" value="ECO:0007669"/>
    <property type="project" value="InterPro"/>
</dbReference>
<sequence length="175" mass="19653">MFPGFRQEPVPWVCPCTTGLQKVVFYIYSCLNCRMALKFPPAIGLVVICNYDTGFKPPEMVKRRLAVVVSERLPYRDGLCTVVPLSTTPSRSGIRYQCKVELPVDLPDTFSGAVKWAKADMLATLSYERMSLPFDGRSGTGRRRYLQIRLPPAELRKIQSAMLHALSLEHLTKGG</sequence>
<organism evidence="1 2">
    <name type="scientific">Pseudohoeflea suaedae</name>
    <dbReference type="NCBI Taxonomy" id="877384"/>
    <lineage>
        <taxon>Bacteria</taxon>
        <taxon>Pseudomonadati</taxon>
        <taxon>Pseudomonadota</taxon>
        <taxon>Alphaproteobacteria</taxon>
        <taxon>Hyphomicrobiales</taxon>
        <taxon>Rhizobiaceae</taxon>
        <taxon>Pseudohoeflea</taxon>
    </lineage>
</organism>
<dbReference type="Gene3D" id="2.30.30.110">
    <property type="match status" value="1"/>
</dbReference>
<dbReference type="InterPro" id="IPR011067">
    <property type="entry name" value="Plasmid_toxin/cell-grow_inhib"/>
</dbReference>
<dbReference type="InterPro" id="IPR003477">
    <property type="entry name" value="PemK-like"/>
</dbReference>
<dbReference type="Proteomes" id="UP000295131">
    <property type="component" value="Unassembled WGS sequence"/>
</dbReference>
<dbReference type="AlphaFoldDB" id="A0A4R5PNF8"/>
<evidence type="ECO:0000313" key="2">
    <source>
        <dbReference type="Proteomes" id="UP000295131"/>
    </source>
</evidence>
<dbReference type="SUPFAM" id="SSF50118">
    <property type="entry name" value="Cell growth inhibitor/plasmid maintenance toxic component"/>
    <property type="match status" value="1"/>
</dbReference>
<protein>
    <submittedName>
        <fullName evidence="1">Type II toxin-antitoxin system PemK/MazF family toxin</fullName>
    </submittedName>
</protein>
<evidence type="ECO:0000313" key="1">
    <source>
        <dbReference type="EMBL" id="TDH38141.1"/>
    </source>
</evidence>
<reference evidence="1 2" key="1">
    <citation type="journal article" date="2013" name="Int. J. Syst. Evol. Microbiol.">
        <title>Hoeflea suaedae sp. nov., an endophytic bacterium isolated from the root of the halophyte Suaeda maritima.</title>
        <authorList>
            <person name="Chung E.J."/>
            <person name="Park J.A."/>
            <person name="Pramanik P."/>
            <person name="Bibi F."/>
            <person name="Jeon C.O."/>
            <person name="Chung Y.R."/>
        </authorList>
    </citation>
    <scope>NUCLEOTIDE SEQUENCE [LARGE SCALE GENOMIC DNA]</scope>
    <source>
        <strain evidence="1 2">YC6898</strain>
    </source>
</reference>
<proteinExistence type="predicted"/>